<gene>
    <name evidence="2" type="ORF">BJ322DRAFT_529688</name>
</gene>
<name>A0A9P6HM31_9AGAM</name>
<proteinExistence type="predicted"/>
<protein>
    <submittedName>
        <fullName evidence="2">Uncharacterized protein</fullName>
    </submittedName>
</protein>
<comment type="caution">
    <text evidence="2">The sequence shown here is derived from an EMBL/GenBank/DDBJ whole genome shotgun (WGS) entry which is preliminary data.</text>
</comment>
<reference evidence="2" key="1">
    <citation type="journal article" date="2020" name="Nat. Commun.">
        <title>Large-scale genome sequencing of mycorrhizal fungi provides insights into the early evolution of symbiotic traits.</title>
        <authorList>
            <person name="Miyauchi S."/>
            <person name="Kiss E."/>
            <person name="Kuo A."/>
            <person name="Drula E."/>
            <person name="Kohler A."/>
            <person name="Sanchez-Garcia M."/>
            <person name="Morin E."/>
            <person name="Andreopoulos B."/>
            <person name="Barry K.W."/>
            <person name="Bonito G."/>
            <person name="Buee M."/>
            <person name="Carver A."/>
            <person name="Chen C."/>
            <person name="Cichocki N."/>
            <person name="Clum A."/>
            <person name="Culley D."/>
            <person name="Crous P.W."/>
            <person name="Fauchery L."/>
            <person name="Girlanda M."/>
            <person name="Hayes R.D."/>
            <person name="Keri Z."/>
            <person name="LaButti K."/>
            <person name="Lipzen A."/>
            <person name="Lombard V."/>
            <person name="Magnuson J."/>
            <person name="Maillard F."/>
            <person name="Murat C."/>
            <person name="Nolan M."/>
            <person name="Ohm R.A."/>
            <person name="Pangilinan J."/>
            <person name="Pereira M.F."/>
            <person name="Perotto S."/>
            <person name="Peter M."/>
            <person name="Pfister S."/>
            <person name="Riley R."/>
            <person name="Sitrit Y."/>
            <person name="Stielow J.B."/>
            <person name="Szollosi G."/>
            <person name="Zifcakova L."/>
            <person name="Stursova M."/>
            <person name="Spatafora J.W."/>
            <person name="Tedersoo L."/>
            <person name="Vaario L.M."/>
            <person name="Yamada A."/>
            <person name="Yan M."/>
            <person name="Wang P."/>
            <person name="Xu J."/>
            <person name="Bruns T."/>
            <person name="Baldrian P."/>
            <person name="Vilgalys R."/>
            <person name="Dunand C."/>
            <person name="Henrissat B."/>
            <person name="Grigoriev I.V."/>
            <person name="Hibbett D."/>
            <person name="Nagy L.G."/>
            <person name="Martin F.M."/>
        </authorList>
    </citation>
    <scope>NUCLEOTIDE SEQUENCE</scope>
    <source>
        <strain evidence="2">UH-Tt-Lm1</strain>
    </source>
</reference>
<sequence>MLFRSLIKSSRAKKPAFVQPVTPLLPRFINSSSNPASRTSAAKVKVAEGEAPLSKPPSDPNKLSARDLTEGTNEKVSLEPITTYSGMRSYVVDEPDPADSEHEIPTGAYHSTAPYEKLTEVKYERYEGERSSSSSSSKVAHE</sequence>
<feature type="compositionally biased region" description="Basic and acidic residues" evidence="1">
    <location>
        <begin position="64"/>
        <end position="77"/>
    </location>
</feature>
<organism evidence="2 3">
    <name type="scientific">Thelephora terrestris</name>
    <dbReference type="NCBI Taxonomy" id="56493"/>
    <lineage>
        <taxon>Eukaryota</taxon>
        <taxon>Fungi</taxon>
        <taxon>Dikarya</taxon>
        <taxon>Basidiomycota</taxon>
        <taxon>Agaricomycotina</taxon>
        <taxon>Agaricomycetes</taxon>
        <taxon>Thelephorales</taxon>
        <taxon>Thelephoraceae</taxon>
        <taxon>Thelephora</taxon>
    </lineage>
</organism>
<dbReference type="EMBL" id="WIUZ02000003">
    <property type="protein sequence ID" value="KAF9789280.1"/>
    <property type="molecule type" value="Genomic_DNA"/>
</dbReference>
<keyword evidence="3" id="KW-1185">Reference proteome</keyword>
<evidence type="ECO:0000313" key="3">
    <source>
        <dbReference type="Proteomes" id="UP000736335"/>
    </source>
</evidence>
<dbReference type="AlphaFoldDB" id="A0A9P6HM31"/>
<evidence type="ECO:0000256" key="1">
    <source>
        <dbReference type="SAM" id="MobiDB-lite"/>
    </source>
</evidence>
<reference evidence="2" key="2">
    <citation type="submission" date="2020-11" db="EMBL/GenBank/DDBJ databases">
        <authorList>
            <consortium name="DOE Joint Genome Institute"/>
            <person name="Kuo A."/>
            <person name="Miyauchi S."/>
            <person name="Kiss E."/>
            <person name="Drula E."/>
            <person name="Kohler A."/>
            <person name="Sanchez-Garcia M."/>
            <person name="Andreopoulos B."/>
            <person name="Barry K.W."/>
            <person name="Bonito G."/>
            <person name="Buee M."/>
            <person name="Carver A."/>
            <person name="Chen C."/>
            <person name="Cichocki N."/>
            <person name="Clum A."/>
            <person name="Culley D."/>
            <person name="Crous P.W."/>
            <person name="Fauchery L."/>
            <person name="Girlanda M."/>
            <person name="Hayes R."/>
            <person name="Keri Z."/>
            <person name="Labutti K."/>
            <person name="Lipzen A."/>
            <person name="Lombard V."/>
            <person name="Magnuson J."/>
            <person name="Maillard F."/>
            <person name="Morin E."/>
            <person name="Murat C."/>
            <person name="Nolan M."/>
            <person name="Ohm R."/>
            <person name="Pangilinan J."/>
            <person name="Pereira M."/>
            <person name="Perotto S."/>
            <person name="Peter M."/>
            <person name="Riley R."/>
            <person name="Sitrit Y."/>
            <person name="Stielow B."/>
            <person name="Szollosi G."/>
            <person name="Zifcakova L."/>
            <person name="Stursova M."/>
            <person name="Spatafora J.W."/>
            <person name="Tedersoo L."/>
            <person name="Vaario L.-M."/>
            <person name="Yamada A."/>
            <person name="Yan M."/>
            <person name="Wang P."/>
            <person name="Xu J."/>
            <person name="Bruns T."/>
            <person name="Baldrian P."/>
            <person name="Vilgalys R."/>
            <person name="Henrissat B."/>
            <person name="Grigoriev I.V."/>
            <person name="Hibbett D."/>
            <person name="Nagy L.G."/>
            <person name="Martin F.M."/>
        </authorList>
    </citation>
    <scope>NUCLEOTIDE SEQUENCE</scope>
    <source>
        <strain evidence="2">UH-Tt-Lm1</strain>
    </source>
</reference>
<dbReference type="Proteomes" id="UP000736335">
    <property type="component" value="Unassembled WGS sequence"/>
</dbReference>
<accession>A0A9P6HM31</accession>
<dbReference type="OrthoDB" id="3355886at2759"/>
<feature type="compositionally biased region" description="Polar residues" evidence="1">
    <location>
        <begin position="29"/>
        <end position="40"/>
    </location>
</feature>
<feature type="region of interest" description="Disordered" evidence="1">
    <location>
        <begin position="28"/>
        <end position="115"/>
    </location>
</feature>
<evidence type="ECO:0000313" key="2">
    <source>
        <dbReference type="EMBL" id="KAF9789280.1"/>
    </source>
</evidence>